<evidence type="ECO:0000313" key="2">
    <source>
        <dbReference type="EMBL" id="RXV64224.1"/>
    </source>
</evidence>
<dbReference type="EMBL" id="QWEX01000005">
    <property type="protein sequence ID" value="RXV64224.1"/>
    <property type="molecule type" value="Genomic_DNA"/>
</dbReference>
<protein>
    <submittedName>
        <fullName evidence="1">Uncharacterized protein</fullName>
    </submittedName>
</protein>
<reference evidence="1 3" key="1">
    <citation type="submission" date="2018-08" db="EMBL/GenBank/DDBJ databases">
        <title>Mountain-cultivated ginseng endophyte, Burkholderia stabilis and its activity against ginseng root rot disease.</title>
        <authorList>
            <person name="Tapan Kumar M."/>
            <person name="Bae H."/>
            <person name="Shanmugam G."/>
            <person name="Jeon J."/>
        </authorList>
    </citation>
    <scope>NUCLEOTIDE SEQUENCE [LARGE SCALE GENOMIC DNA]</scope>
    <source>
        <strain evidence="1 3">EB159</strain>
    </source>
</reference>
<comment type="caution">
    <text evidence="1">The sequence shown here is derived from an EMBL/GenBank/DDBJ whole genome shotgun (WGS) entry which is preliminary data.</text>
</comment>
<accession>A0A4Q2A4K0</accession>
<name>A0A4Q2A4K0_9BURK</name>
<dbReference type="OrthoDB" id="9023307at2"/>
<dbReference type="AlphaFoldDB" id="A0A4Q2A4K0"/>
<organism evidence="1 3">
    <name type="scientific">Burkholderia stabilis</name>
    <dbReference type="NCBI Taxonomy" id="95485"/>
    <lineage>
        <taxon>Bacteria</taxon>
        <taxon>Pseudomonadati</taxon>
        <taxon>Pseudomonadota</taxon>
        <taxon>Betaproteobacteria</taxon>
        <taxon>Burkholderiales</taxon>
        <taxon>Burkholderiaceae</taxon>
        <taxon>Burkholderia</taxon>
        <taxon>Burkholderia cepacia complex</taxon>
    </lineage>
</organism>
<gene>
    <name evidence="1" type="ORF">D1006_40550</name>
    <name evidence="2" type="ORF">D1006_41320</name>
</gene>
<dbReference type="RefSeq" id="WP_129518689.1">
    <property type="nucleotide sequence ID" value="NZ_QWEX01000005.1"/>
</dbReference>
<dbReference type="EMBL" id="QWEX01000005">
    <property type="protein sequence ID" value="RXV64099.1"/>
    <property type="molecule type" value="Genomic_DNA"/>
</dbReference>
<evidence type="ECO:0000313" key="3">
    <source>
        <dbReference type="Proteomes" id="UP000289650"/>
    </source>
</evidence>
<proteinExistence type="predicted"/>
<evidence type="ECO:0000313" key="1">
    <source>
        <dbReference type="EMBL" id="RXV64099.1"/>
    </source>
</evidence>
<sequence>MARPASKKPPSPSLPYRVEAIVFAVAMRTGEVEVIGIPFEHRGRTWAIHSIVGLSIDDTPCYTVSDVQTGRHVPKSEAKTLDAARAAAIATLDAVTAASWVESFVAETAATAV</sequence>
<dbReference type="Proteomes" id="UP000289650">
    <property type="component" value="Unassembled WGS sequence"/>
</dbReference>